<organism evidence="2 3">
    <name type="scientific">Pseudomonas aphyarum</name>
    <dbReference type="NCBI Taxonomy" id="2942629"/>
    <lineage>
        <taxon>Bacteria</taxon>
        <taxon>Pseudomonadati</taxon>
        <taxon>Pseudomonadota</taxon>
        <taxon>Gammaproteobacteria</taxon>
        <taxon>Pseudomonadales</taxon>
        <taxon>Pseudomonadaceae</taxon>
        <taxon>Pseudomonas</taxon>
    </lineage>
</organism>
<sequence length="94" mass="10419">MDSTSAQTQLKNIGVGNKVLLKGKFDFPTRNTERCQEIVSIDKNSVSIKRSLNLSGEDEIITYDKIDEISASHPDESNYPAPDLDNPNLNPVKV</sequence>
<feature type="compositionally biased region" description="Low complexity" evidence="1">
    <location>
        <begin position="82"/>
        <end position="94"/>
    </location>
</feature>
<accession>A0ABT5PNK2</accession>
<reference evidence="2" key="1">
    <citation type="submission" date="2022-05" db="EMBL/GenBank/DDBJ databases">
        <title>Novel Pseudomonas spp. Isolated from a Rainbow Trout Aquaculture Facility.</title>
        <authorList>
            <person name="Testerman T."/>
            <person name="Graf J."/>
        </authorList>
    </citation>
    <scope>NUCLEOTIDE SEQUENCE</scope>
    <source>
        <strain evidence="2">ID386</strain>
    </source>
</reference>
<evidence type="ECO:0000313" key="3">
    <source>
        <dbReference type="Proteomes" id="UP001150531"/>
    </source>
</evidence>
<dbReference type="Proteomes" id="UP001150531">
    <property type="component" value="Unassembled WGS sequence"/>
</dbReference>
<dbReference type="EMBL" id="JAMDGS010000007">
    <property type="protein sequence ID" value="MDD1125329.1"/>
    <property type="molecule type" value="Genomic_DNA"/>
</dbReference>
<evidence type="ECO:0000313" key="2">
    <source>
        <dbReference type="EMBL" id="MDD1125329.1"/>
    </source>
</evidence>
<dbReference type="RefSeq" id="WP_273899796.1">
    <property type="nucleotide sequence ID" value="NZ_JAMDGS010000007.1"/>
</dbReference>
<name>A0ABT5PNK2_9PSED</name>
<gene>
    <name evidence="2" type="ORF">M5G18_12090</name>
</gene>
<keyword evidence="3" id="KW-1185">Reference proteome</keyword>
<protein>
    <submittedName>
        <fullName evidence="2">Uncharacterized protein</fullName>
    </submittedName>
</protein>
<feature type="region of interest" description="Disordered" evidence="1">
    <location>
        <begin position="71"/>
        <end position="94"/>
    </location>
</feature>
<evidence type="ECO:0000256" key="1">
    <source>
        <dbReference type="SAM" id="MobiDB-lite"/>
    </source>
</evidence>
<comment type="caution">
    <text evidence="2">The sequence shown here is derived from an EMBL/GenBank/DDBJ whole genome shotgun (WGS) entry which is preliminary data.</text>
</comment>
<proteinExistence type="predicted"/>